<dbReference type="Gene3D" id="3.50.50.60">
    <property type="entry name" value="FAD/NAD(P)-binding domain"/>
    <property type="match status" value="2"/>
</dbReference>
<dbReference type="AlphaFoldDB" id="A0A2P5I2A0"/>
<evidence type="ECO:0000259" key="2">
    <source>
        <dbReference type="Pfam" id="PF01266"/>
    </source>
</evidence>
<evidence type="ECO:0000313" key="4">
    <source>
        <dbReference type="Proteomes" id="UP000094444"/>
    </source>
</evidence>
<dbReference type="InParanoid" id="A0A2P5I2A0"/>
<dbReference type="OrthoDB" id="429143at2759"/>
<protein>
    <recommendedName>
        <fullName evidence="2">FAD dependent oxidoreductase domain-containing protein</fullName>
    </recommendedName>
</protein>
<evidence type="ECO:0000256" key="1">
    <source>
        <dbReference type="SAM" id="SignalP"/>
    </source>
</evidence>
<feature type="domain" description="FAD dependent oxidoreductase" evidence="2">
    <location>
        <begin position="52"/>
        <end position="490"/>
    </location>
</feature>
<dbReference type="Gene3D" id="3.30.9.10">
    <property type="entry name" value="D-Amino Acid Oxidase, subunit A, domain 2"/>
    <property type="match status" value="2"/>
</dbReference>
<dbReference type="GO" id="GO:0005737">
    <property type="term" value="C:cytoplasm"/>
    <property type="evidence" value="ECO:0007669"/>
    <property type="project" value="TreeGrafter"/>
</dbReference>
<keyword evidence="4" id="KW-1185">Reference proteome</keyword>
<comment type="caution">
    <text evidence="3">The sequence shown here is derived from an EMBL/GenBank/DDBJ whole genome shotgun (WGS) entry which is preliminary data.</text>
</comment>
<proteinExistence type="predicted"/>
<dbReference type="EMBL" id="MAVT02000350">
    <property type="protein sequence ID" value="POS76610.1"/>
    <property type="molecule type" value="Genomic_DNA"/>
</dbReference>
<organism evidence="3 4">
    <name type="scientific">Diaporthe helianthi</name>
    <dbReference type="NCBI Taxonomy" id="158607"/>
    <lineage>
        <taxon>Eukaryota</taxon>
        <taxon>Fungi</taxon>
        <taxon>Dikarya</taxon>
        <taxon>Ascomycota</taxon>
        <taxon>Pezizomycotina</taxon>
        <taxon>Sordariomycetes</taxon>
        <taxon>Sordariomycetidae</taxon>
        <taxon>Diaporthales</taxon>
        <taxon>Diaporthaceae</taxon>
        <taxon>Diaporthe</taxon>
    </lineage>
</organism>
<name>A0A2P5I2A0_DIAHE</name>
<feature type="chain" id="PRO_5015147849" description="FAD dependent oxidoreductase domain-containing protein" evidence="1">
    <location>
        <begin position="17"/>
        <end position="538"/>
    </location>
</feature>
<dbReference type="InterPro" id="IPR006076">
    <property type="entry name" value="FAD-dep_OxRdtase"/>
</dbReference>
<feature type="signal peptide" evidence="1">
    <location>
        <begin position="1"/>
        <end position="16"/>
    </location>
</feature>
<sequence length="538" mass="57445">MRRFSPFLLPSLLVLAQDPGLPNANPSISYWQTPPLDGVADHQSAQLPTEADVVIIGSGISGTSIAWHLLKEANSTTPLRVAMLEARQVCSGATGRNGGHIRPSSYSEYAGAKAIVTQKEAVKIARLRSAHVEALISAAESLPEDGRLASEARVVDSIDAFFDDARWTIAVQQMEVLKKQIPDIGSEWSVFETDEARNISLMPEVRGIMTGTPKMAGAIWPYRFVTHALKSLLDTYPSFSLDTNTTALNVTAISNTSSPSNYEVLTTRGKIQTKHVVYASNAWTPHFVPGLQGAIRGIRLHMSAQLGGSGLPKAGEWPSYSGNGSLPGGRAWSLFRNGLDYIVQMPRNGEYMFGGDVVGGGVGVEGVVGDGHATAATVVLSDAGPPSHITASYLNGALPSYFGYENWGAERTDFPQDAAGPNIYSGRTKRVWVGIEGTARDGRPFVGRLPDSATTRPVKNASAGGEWVSAAFDGEGMCFAWLCGRALSQMILSGASGGQEAAVVPEWFPRSFLVTEERLANRSVIKTAVLWPLGAKLS</sequence>
<keyword evidence="1" id="KW-0732">Signal</keyword>
<reference evidence="3" key="1">
    <citation type="submission" date="2017-09" db="EMBL/GenBank/DDBJ databases">
        <title>Polyketide synthases of a Diaporthe helianthi virulent isolate.</title>
        <authorList>
            <person name="Baroncelli R."/>
        </authorList>
    </citation>
    <scope>NUCLEOTIDE SEQUENCE [LARGE SCALE GENOMIC DNA]</scope>
    <source>
        <strain evidence="3">7/96</strain>
    </source>
</reference>
<dbReference type="SUPFAM" id="SSF51905">
    <property type="entry name" value="FAD/NAD(P)-binding domain"/>
    <property type="match status" value="1"/>
</dbReference>
<evidence type="ECO:0000313" key="3">
    <source>
        <dbReference type="EMBL" id="POS76610.1"/>
    </source>
</evidence>
<dbReference type="Proteomes" id="UP000094444">
    <property type="component" value="Unassembled WGS sequence"/>
</dbReference>
<accession>A0A2P5I2A0</accession>
<dbReference type="Pfam" id="PF01266">
    <property type="entry name" value="DAO"/>
    <property type="match status" value="1"/>
</dbReference>
<dbReference type="PANTHER" id="PTHR13847:SF213">
    <property type="entry name" value="DEPENDENT OXIDOREDUCTASE, PUTATIVE-RELATED"/>
    <property type="match status" value="1"/>
</dbReference>
<dbReference type="InterPro" id="IPR036188">
    <property type="entry name" value="FAD/NAD-bd_sf"/>
</dbReference>
<dbReference type="PANTHER" id="PTHR13847">
    <property type="entry name" value="SARCOSINE DEHYDROGENASE-RELATED"/>
    <property type="match status" value="1"/>
</dbReference>
<dbReference type="STRING" id="158607.A0A2P5I2A0"/>
<gene>
    <name evidence="3" type="ORF">DHEL01_v204999</name>
</gene>